<dbReference type="Proteomes" id="UP000198995">
    <property type="component" value="Unassembled WGS sequence"/>
</dbReference>
<reference evidence="6 7" key="1">
    <citation type="submission" date="2016-10" db="EMBL/GenBank/DDBJ databases">
        <authorList>
            <person name="de Groot N.N."/>
        </authorList>
    </citation>
    <scope>NUCLEOTIDE SEQUENCE [LARGE SCALE GENOMIC DNA]</scope>
    <source>
        <strain evidence="6 7">DSM 20475</strain>
    </source>
</reference>
<dbReference type="Gene3D" id="3.60.40.10">
    <property type="entry name" value="PPM-type phosphatase domain"/>
    <property type="match status" value="1"/>
</dbReference>
<gene>
    <name evidence="6" type="ORF">SAMN04489866_11213</name>
</gene>
<dbReference type="Pfam" id="PF00072">
    <property type="entry name" value="Response_reg"/>
    <property type="match status" value="1"/>
</dbReference>
<evidence type="ECO:0000256" key="4">
    <source>
        <dbReference type="PROSITE-ProRule" id="PRU00169"/>
    </source>
</evidence>
<evidence type="ECO:0000256" key="2">
    <source>
        <dbReference type="ARBA" id="ARBA00022801"/>
    </source>
</evidence>
<dbReference type="Pfam" id="PF07228">
    <property type="entry name" value="SpoIIE"/>
    <property type="match status" value="1"/>
</dbReference>
<dbReference type="InterPro" id="IPR001932">
    <property type="entry name" value="PPM-type_phosphatase-like_dom"/>
</dbReference>
<accession>A0A1G6Z6G9</accession>
<protein>
    <recommendedName>
        <fullName evidence="1">Stage 0 sporulation protein A homolog</fullName>
    </recommendedName>
</protein>
<dbReference type="InterPro" id="IPR052016">
    <property type="entry name" value="Bact_Sigma-Reg"/>
</dbReference>
<dbReference type="AlphaFoldDB" id="A0A1G6Z6G9"/>
<dbReference type="SMART" id="SM00448">
    <property type="entry name" value="REC"/>
    <property type="match status" value="1"/>
</dbReference>
<organism evidence="6 7">
    <name type="scientific">Peptococcus niger</name>
    <dbReference type="NCBI Taxonomy" id="2741"/>
    <lineage>
        <taxon>Bacteria</taxon>
        <taxon>Bacillati</taxon>
        <taxon>Bacillota</taxon>
        <taxon>Clostridia</taxon>
        <taxon>Eubacteriales</taxon>
        <taxon>Peptococcaceae</taxon>
        <taxon>Peptococcus</taxon>
    </lineage>
</organism>
<dbReference type="RefSeq" id="WP_091792219.1">
    <property type="nucleotide sequence ID" value="NZ_FNAF01000012.1"/>
</dbReference>
<dbReference type="InterPro" id="IPR001789">
    <property type="entry name" value="Sig_transdc_resp-reg_receiver"/>
</dbReference>
<keyword evidence="7" id="KW-1185">Reference proteome</keyword>
<dbReference type="PANTHER" id="PTHR43156:SF2">
    <property type="entry name" value="STAGE II SPORULATION PROTEIN E"/>
    <property type="match status" value="1"/>
</dbReference>
<dbReference type="GO" id="GO:0000160">
    <property type="term" value="P:phosphorelay signal transduction system"/>
    <property type="evidence" value="ECO:0007669"/>
    <property type="project" value="InterPro"/>
</dbReference>
<feature type="modified residue" description="4-aspartylphosphate" evidence="4">
    <location>
        <position position="57"/>
    </location>
</feature>
<dbReference type="InterPro" id="IPR036457">
    <property type="entry name" value="PPM-type-like_dom_sf"/>
</dbReference>
<dbReference type="SMART" id="SM00331">
    <property type="entry name" value="PP2C_SIG"/>
    <property type="match status" value="1"/>
</dbReference>
<dbReference type="SUPFAM" id="SSF81606">
    <property type="entry name" value="PP2C-like"/>
    <property type="match status" value="1"/>
</dbReference>
<dbReference type="GO" id="GO:0016791">
    <property type="term" value="F:phosphatase activity"/>
    <property type="evidence" value="ECO:0007669"/>
    <property type="project" value="TreeGrafter"/>
</dbReference>
<sequence length="382" mass="43506">MSEQFTVLIIDDYALNLELLESYLMNSRFNMTILKAATGLEAMQIFNSNELDLVITDVMLPDIDGFELCRMMKDLRQENFLPVIMVTALSDRNHRLHGLASGADDFLTKPVSGDELLIRVGNLLRLRKATVDLNARYLELSQDLKLARQLLNDFLPQGAPFAGKLKVDVVYRPASFVGGDFYDFLQVNDHTYGFFIADVKGHGASAAIIVAILKEKLYELKPYWMDPVRLFEEINRNLWQFFSNTRNDFFVTACYMLYDAKAHRLSWANAGHVPPIHFSEGSFRVLDDSSALPLGLFEEAEFDSATCSCLVGESVLLYTDGIFELPLFGHSSRYFSDFEMLAEAFENEYSSPVRPEQFMIEVRSALSRYVQNDDVNIIFVTF</sequence>
<evidence type="ECO:0000256" key="3">
    <source>
        <dbReference type="ARBA" id="ARBA00024867"/>
    </source>
</evidence>
<dbReference type="OrthoDB" id="9763484at2"/>
<evidence type="ECO:0000259" key="5">
    <source>
        <dbReference type="PROSITE" id="PS50110"/>
    </source>
</evidence>
<dbReference type="InterPro" id="IPR011006">
    <property type="entry name" value="CheY-like_superfamily"/>
</dbReference>
<feature type="domain" description="Response regulatory" evidence="5">
    <location>
        <begin position="6"/>
        <end position="124"/>
    </location>
</feature>
<comment type="function">
    <text evidence="3">May play the central regulatory role in sporulation. It may be an element of the effector pathway responsible for the activation of sporulation genes in response to nutritional stress. Spo0A may act in concert with spo0H (a sigma factor) to control the expression of some genes that are critical to the sporulation process.</text>
</comment>
<dbReference type="STRING" id="2741.SAMN04489866_11213"/>
<dbReference type="EMBL" id="FNAF01000012">
    <property type="protein sequence ID" value="SDD98354.1"/>
    <property type="molecule type" value="Genomic_DNA"/>
</dbReference>
<keyword evidence="2" id="KW-0378">Hydrolase</keyword>
<evidence type="ECO:0000313" key="6">
    <source>
        <dbReference type="EMBL" id="SDD98354.1"/>
    </source>
</evidence>
<dbReference type="SUPFAM" id="SSF52172">
    <property type="entry name" value="CheY-like"/>
    <property type="match status" value="1"/>
</dbReference>
<keyword evidence="4" id="KW-0597">Phosphoprotein</keyword>
<dbReference type="PANTHER" id="PTHR43156">
    <property type="entry name" value="STAGE II SPORULATION PROTEIN E-RELATED"/>
    <property type="match status" value="1"/>
</dbReference>
<evidence type="ECO:0000256" key="1">
    <source>
        <dbReference type="ARBA" id="ARBA00018672"/>
    </source>
</evidence>
<name>A0A1G6Z6G9_PEPNI</name>
<proteinExistence type="predicted"/>
<dbReference type="PROSITE" id="PS50110">
    <property type="entry name" value="RESPONSE_REGULATORY"/>
    <property type="match status" value="1"/>
</dbReference>
<evidence type="ECO:0000313" key="7">
    <source>
        <dbReference type="Proteomes" id="UP000198995"/>
    </source>
</evidence>
<dbReference type="Gene3D" id="3.40.50.2300">
    <property type="match status" value="1"/>
</dbReference>